<evidence type="ECO:0000256" key="1">
    <source>
        <dbReference type="SAM" id="MobiDB-lite"/>
    </source>
</evidence>
<feature type="region of interest" description="Disordered" evidence="1">
    <location>
        <begin position="418"/>
        <end position="442"/>
    </location>
</feature>
<feature type="region of interest" description="Disordered" evidence="1">
    <location>
        <begin position="462"/>
        <end position="488"/>
    </location>
</feature>
<gene>
    <name evidence="4" type="ORF">Cvel_7614</name>
</gene>
<dbReference type="GO" id="GO:0019187">
    <property type="term" value="F:beta-1,4-mannosyltransferase activity"/>
    <property type="evidence" value="ECO:0007669"/>
    <property type="project" value="InterPro"/>
</dbReference>
<feature type="domain" description="Glycosyltransferase 2-like" evidence="3">
    <location>
        <begin position="188"/>
        <end position="362"/>
    </location>
</feature>
<dbReference type="SUPFAM" id="SSF53448">
    <property type="entry name" value="Nucleotide-diphospho-sugar transferases"/>
    <property type="match status" value="1"/>
</dbReference>
<dbReference type="InterPro" id="IPR027389">
    <property type="entry name" value="B_mannosylTrfase_Bre-3/Egh"/>
</dbReference>
<evidence type="ECO:0000313" key="4">
    <source>
        <dbReference type="EMBL" id="CEM45697.1"/>
    </source>
</evidence>
<dbReference type="VEuPathDB" id="CryptoDB:Cvel_7614"/>
<dbReference type="EMBL" id="CDMZ01003249">
    <property type="protein sequence ID" value="CEM45697.1"/>
    <property type="molecule type" value="Genomic_DNA"/>
</dbReference>
<feature type="transmembrane region" description="Helical" evidence="2">
    <location>
        <begin position="12"/>
        <end position="37"/>
    </location>
</feature>
<dbReference type="GO" id="GO:0005737">
    <property type="term" value="C:cytoplasm"/>
    <property type="evidence" value="ECO:0007669"/>
    <property type="project" value="TreeGrafter"/>
</dbReference>
<dbReference type="PANTHER" id="PTHR16779">
    <property type="entry name" value="BETA-1,4-MANNOSYLTRANSFERASE EGH"/>
    <property type="match status" value="1"/>
</dbReference>
<keyword evidence="2" id="KW-1133">Transmembrane helix</keyword>
<protein>
    <recommendedName>
        <fullName evidence="3">Glycosyltransferase 2-like domain-containing protein</fullName>
    </recommendedName>
</protein>
<dbReference type="Pfam" id="PF13632">
    <property type="entry name" value="Glyco_trans_2_3"/>
    <property type="match status" value="1"/>
</dbReference>
<name>A0A0G4HMW4_9ALVE</name>
<dbReference type="InterPro" id="IPR001173">
    <property type="entry name" value="Glyco_trans_2-like"/>
</dbReference>
<sequence length="545" mass="60183">MKMGFVEAISDATSLVLAIPIFTGLALGTTLICVGILNPIGVVNLGGRNEKFSWEKVLEVFRLPYDEENPDSATHRHLHIRVVTKGTNPHLTSHSTSHNLRILRSFVDDGLLFHPRVEIVTDNRLSFVEDMQGEAAQAGALLSQIVVPPEYETAGKSKFKARALQYAIQWTNGVLAENPTPTITDNDVIVHLDEETKLTEEVVQGILEYYSEGGNEGFHKIGQGVIAYGHDTPLVCLPTTIADSWRVIDDYARMRLFFTVFRAPLQGMKGSFVCTSAKCEREISFDVGPAGSITEDACFALMGVEKGVRFGFVRGLMWERSPFSWGDFLKQRRRWLQGLWKVAGYKSKLKCRSRILLLLTLTVTVGYAFVTWAKTASGFHVVKKEFGAIAAAPQEAEQNRLSDRCVCEVEEAEDDVTAASEYEDAQSNRGSASSQSKGETTTSFRTQQCGKCRGFTQQSSLHKDGGVLSSPEHQRGLACRGGKSEHVTNRSKSCWNSWASTSTAGFSSLPSGDQLTRSQNGKMLRESLLPLERGEKTNLLRDLQA</sequence>
<accession>A0A0G4HMW4</accession>
<dbReference type="PANTHER" id="PTHR16779:SF1">
    <property type="entry name" value="BETA-1,4-MANNOSYLTRANSFERASE EGH"/>
    <property type="match status" value="1"/>
</dbReference>
<proteinExistence type="predicted"/>
<evidence type="ECO:0000256" key="2">
    <source>
        <dbReference type="SAM" id="Phobius"/>
    </source>
</evidence>
<reference evidence="4" key="1">
    <citation type="submission" date="2014-11" db="EMBL/GenBank/DDBJ databases">
        <authorList>
            <person name="Otto D Thomas"/>
            <person name="Naeem Raeece"/>
        </authorList>
    </citation>
    <scope>NUCLEOTIDE SEQUENCE</scope>
</reference>
<dbReference type="PhylomeDB" id="A0A0G4HMW4"/>
<evidence type="ECO:0000259" key="3">
    <source>
        <dbReference type="Pfam" id="PF13632"/>
    </source>
</evidence>
<feature type="compositionally biased region" description="Polar residues" evidence="1">
    <location>
        <begin position="425"/>
        <end position="442"/>
    </location>
</feature>
<dbReference type="InterPro" id="IPR029044">
    <property type="entry name" value="Nucleotide-diphossugar_trans"/>
</dbReference>
<feature type="transmembrane region" description="Helical" evidence="2">
    <location>
        <begin position="355"/>
        <end position="373"/>
    </location>
</feature>
<keyword evidence="2" id="KW-0812">Transmembrane</keyword>
<organism evidence="4">
    <name type="scientific">Chromera velia CCMP2878</name>
    <dbReference type="NCBI Taxonomy" id="1169474"/>
    <lineage>
        <taxon>Eukaryota</taxon>
        <taxon>Sar</taxon>
        <taxon>Alveolata</taxon>
        <taxon>Colpodellida</taxon>
        <taxon>Chromeraceae</taxon>
        <taxon>Chromera</taxon>
    </lineage>
</organism>
<keyword evidence="2" id="KW-0472">Membrane</keyword>
<dbReference type="AlphaFoldDB" id="A0A0G4HMW4"/>